<reference evidence="3" key="1">
    <citation type="submission" date="2016-10" db="EMBL/GenBank/DDBJ databases">
        <authorList>
            <person name="Varghese N."/>
            <person name="Submissions S."/>
        </authorList>
    </citation>
    <scope>NUCLEOTIDE SEQUENCE [LARGE SCALE GENOMIC DNA]</scope>
    <source>
        <strain evidence="3">DSM 18733</strain>
    </source>
</reference>
<dbReference type="InterPro" id="IPR000835">
    <property type="entry name" value="HTH_MarR-typ"/>
</dbReference>
<dbReference type="GO" id="GO:0006950">
    <property type="term" value="P:response to stress"/>
    <property type="evidence" value="ECO:0007669"/>
    <property type="project" value="TreeGrafter"/>
</dbReference>
<proteinExistence type="predicted"/>
<organism evidence="2 3">
    <name type="scientific">Olivibacter domesticus</name>
    <name type="common">Pseudosphingobacterium domesticum</name>
    <dbReference type="NCBI Taxonomy" id="407022"/>
    <lineage>
        <taxon>Bacteria</taxon>
        <taxon>Pseudomonadati</taxon>
        <taxon>Bacteroidota</taxon>
        <taxon>Sphingobacteriia</taxon>
        <taxon>Sphingobacteriales</taxon>
        <taxon>Sphingobacteriaceae</taxon>
        <taxon>Olivibacter</taxon>
    </lineage>
</organism>
<dbReference type="PANTHER" id="PTHR33164:SF43">
    <property type="entry name" value="HTH-TYPE TRANSCRIPTIONAL REPRESSOR YETL"/>
    <property type="match status" value="1"/>
</dbReference>
<dbReference type="Gene3D" id="1.10.10.10">
    <property type="entry name" value="Winged helix-like DNA-binding domain superfamily/Winged helix DNA-binding domain"/>
    <property type="match status" value="1"/>
</dbReference>
<accession>A0A1H7HT28</accession>
<dbReference type="GO" id="GO:0003700">
    <property type="term" value="F:DNA-binding transcription factor activity"/>
    <property type="evidence" value="ECO:0007669"/>
    <property type="project" value="InterPro"/>
</dbReference>
<feature type="domain" description="HTH marR-type" evidence="1">
    <location>
        <begin position="51"/>
        <end position="94"/>
    </location>
</feature>
<dbReference type="PRINTS" id="PR00598">
    <property type="entry name" value="HTHMARR"/>
</dbReference>
<dbReference type="Proteomes" id="UP000199421">
    <property type="component" value="Unassembled WGS sequence"/>
</dbReference>
<dbReference type="InterPro" id="IPR036388">
    <property type="entry name" value="WH-like_DNA-bd_sf"/>
</dbReference>
<dbReference type="EMBL" id="FOAF01000001">
    <property type="protein sequence ID" value="SEK52210.1"/>
    <property type="molecule type" value="Genomic_DNA"/>
</dbReference>
<dbReference type="PANTHER" id="PTHR33164">
    <property type="entry name" value="TRANSCRIPTIONAL REGULATOR, MARR FAMILY"/>
    <property type="match status" value="1"/>
</dbReference>
<dbReference type="OrthoDB" id="759747at2"/>
<gene>
    <name evidence="2" type="ORF">SAMN05661044_00442</name>
</gene>
<dbReference type="InterPro" id="IPR039422">
    <property type="entry name" value="MarR/SlyA-like"/>
</dbReference>
<dbReference type="Pfam" id="PF12802">
    <property type="entry name" value="MarR_2"/>
    <property type="match status" value="1"/>
</dbReference>
<sequence length="167" mass="19303">MDFYQSLGYLIFGSRLRRLSEYYIGELNKVYQTLDIPFDTSWFPFFYIFSTTKEVSLVDLSNRLQISHSSVSQMINNLKQKKLVKTIKAKDDARKQLVKLTPEGIFLLERIQPVWLAIGESLSIIEQENPTVEPLLNTLSTLEVELKKQPLSTLILELLAKSDVQFN</sequence>
<evidence type="ECO:0000259" key="1">
    <source>
        <dbReference type="Pfam" id="PF12802"/>
    </source>
</evidence>
<keyword evidence="3" id="KW-1185">Reference proteome</keyword>
<evidence type="ECO:0000313" key="2">
    <source>
        <dbReference type="EMBL" id="SEK52210.1"/>
    </source>
</evidence>
<protein>
    <submittedName>
        <fullName evidence="2">MarR family protein</fullName>
    </submittedName>
</protein>
<dbReference type="STRING" id="407022.SAMN05661044_00442"/>
<dbReference type="SUPFAM" id="SSF46785">
    <property type="entry name" value="Winged helix' DNA-binding domain"/>
    <property type="match status" value="1"/>
</dbReference>
<evidence type="ECO:0000313" key="3">
    <source>
        <dbReference type="Proteomes" id="UP000199421"/>
    </source>
</evidence>
<name>A0A1H7HT28_OLID1</name>
<dbReference type="RefSeq" id="WP_093317709.1">
    <property type="nucleotide sequence ID" value="NZ_FOAF01000001.1"/>
</dbReference>
<dbReference type="InterPro" id="IPR036390">
    <property type="entry name" value="WH_DNA-bd_sf"/>
</dbReference>
<dbReference type="AlphaFoldDB" id="A0A1H7HT28"/>